<dbReference type="PANTHER" id="PTHR34351">
    <property type="entry name" value="SLR1927 PROTEIN-RELATED"/>
    <property type="match status" value="1"/>
</dbReference>
<dbReference type="Pfam" id="PF01882">
    <property type="entry name" value="DUF58"/>
    <property type="match status" value="1"/>
</dbReference>
<dbReference type="HOGENOM" id="CLU_073851_0_0_9"/>
<protein>
    <recommendedName>
        <fullName evidence="1">DUF58 domain-containing protein</fullName>
    </recommendedName>
</protein>
<dbReference type="PATRIC" id="fig|742738.3.peg.458"/>
<gene>
    <name evidence="2" type="ORF">HMPREF9460_00437</name>
</gene>
<dbReference type="eggNOG" id="COG1721">
    <property type="taxonomic scope" value="Bacteria"/>
</dbReference>
<comment type="caution">
    <text evidence="2">The sequence shown here is derived from an EMBL/GenBank/DDBJ whole genome shotgun (WGS) entry which is preliminary data.</text>
</comment>
<dbReference type="PANTHER" id="PTHR34351:SF1">
    <property type="entry name" value="SLR1927 PROTEIN"/>
    <property type="match status" value="1"/>
</dbReference>
<feature type="domain" description="DUF58" evidence="1">
    <location>
        <begin position="194"/>
        <end position="239"/>
    </location>
</feature>
<evidence type="ECO:0000313" key="3">
    <source>
        <dbReference type="Proteomes" id="UP000029585"/>
    </source>
</evidence>
<proteinExistence type="predicted"/>
<dbReference type="RefSeq" id="WP_044938601.1">
    <property type="nucleotide sequence ID" value="NZ_KN174161.1"/>
</dbReference>
<name>A0A096BCH0_FLAPL</name>
<dbReference type="Proteomes" id="UP000029585">
    <property type="component" value="Unassembled WGS sequence"/>
</dbReference>
<keyword evidence="3" id="KW-1185">Reference proteome</keyword>
<evidence type="ECO:0000313" key="2">
    <source>
        <dbReference type="EMBL" id="KGF57123.1"/>
    </source>
</evidence>
<reference evidence="2 3" key="1">
    <citation type="submission" date="2011-08" db="EMBL/GenBank/DDBJ databases">
        <title>The Genome Sequence of Clostridium orbiscindens 1_3_50AFAA.</title>
        <authorList>
            <consortium name="The Broad Institute Genome Sequencing Platform"/>
            <person name="Earl A."/>
            <person name="Ward D."/>
            <person name="Feldgarden M."/>
            <person name="Gevers D."/>
            <person name="Daigneault M."/>
            <person name="Strauss J."/>
            <person name="Allen-Vercoe E."/>
            <person name="Young S.K."/>
            <person name="Zeng Q."/>
            <person name="Gargeya S."/>
            <person name="Fitzgerald M."/>
            <person name="Haas B."/>
            <person name="Abouelleil A."/>
            <person name="Alvarado L."/>
            <person name="Arachchi H.M."/>
            <person name="Berlin A."/>
            <person name="Brown A."/>
            <person name="Chapman S.B."/>
            <person name="Chen Z."/>
            <person name="Dunbar C."/>
            <person name="Freedman E."/>
            <person name="Gearin G."/>
            <person name="Gellesch M."/>
            <person name="Goldberg J."/>
            <person name="Griggs A."/>
            <person name="Gujja S."/>
            <person name="Heiman D."/>
            <person name="Howarth C."/>
            <person name="Larson L."/>
            <person name="Lui A."/>
            <person name="MacDonald P.J.P."/>
            <person name="Montmayeur A."/>
            <person name="Murphy C."/>
            <person name="Neiman D."/>
            <person name="Pearson M."/>
            <person name="Priest M."/>
            <person name="Roberts A."/>
            <person name="Saif S."/>
            <person name="Shea T."/>
            <person name="Shenoy N."/>
            <person name="Sisk P."/>
            <person name="Stolte C."/>
            <person name="Sykes S."/>
            <person name="Wortman J."/>
            <person name="Nusbaum C."/>
            <person name="Birren B."/>
        </authorList>
    </citation>
    <scope>NUCLEOTIDE SEQUENCE [LARGE SCALE GENOMIC DNA]</scope>
    <source>
        <strain evidence="2 3">1_3_50AFAA</strain>
    </source>
</reference>
<sequence length="336" mass="36250">MAYRRIAYAALLGGAVLFQIVFRFYLSTFTLALVLLLPLLSVLLSLPSVLGCTLLLTSAAPTVVQGEDAVFQVRLRSRTRLPLPRLQARLHWSNQLTGAGGRVRWEPVRTAPGAPPTLALATPHCGRLICRAERAWTCDLLGLFPLPIPTGRPAAVLILPPDMEQALPERLLGGGPGGGALLPRPGGGPGEDYDLRDYRPGDPLRSVHWKLSSKRDELVVRETLEPRQTTLVLTYDHFGAPAALDQTFARLCALSRALLERGRPHHIQWASPTGGGVEGRLVDSERALLACLELAFSRPAPAEGRSILDTALRLPGRAGPLRHIHVTPTGLEGGAP</sequence>
<evidence type="ECO:0000259" key="1">
    <source>
        <dbReference type="Pfam" id="PF01882"/>
    </source>
</evidence>
<dbReference type="EMBL" id="ADLO01000015">
    <property type="protein sequence ID" value="KGF57123.1"/>
    <property type="molecule type" value="Genomic_DNA"/>
</dbReference>
<dbReference type="AlphaFoldDB" id="A0A096BCH0"/>
<dbReference type="InterPro" id="IPR002881">
    <property type="entry name" value="DUF58"/>
</dbReference>
<organism evidence="2 3">
    <name type="scientific">Flavonifractor plautii 1_3_50AFAA</name>
    <dbReference type="NCBI Taxonomy" id="742738"/>
    <lineage>
        <taxon>Bacteria</taxon>
        <taxon>Bacillati</taxon>
        <taxon>Bacillota</taxon>
        <taxon>Clostridia</taxon>
        <taxon>Eubacteriales</taxon>
        <taxon>Oscillospiraceae</taxon>
        <taxon>Flavonifractor</taxon>
    </lineage>
</organism>
<accession>A0A096BCH0</accession>